<dbReference type="AlphaFoldDB" id="A0A7G5F4S6"/>
<sequence length="39" mass="4328">MDCVKIGLYILGYLAQKTPWVSSESIITALRLSEAKNSK</sequence>
<accession>A0A7G5F4S6</accession>
<geneLocation type="plasmid" evidence="1">
    <name>pEGYMCR_IncHI2</name>
</geneLocation>
<proteinExistence type="predicted"/>
<evidence type="ECO:0000313" key="1">
    <source>
        <dbReference type="EMBL" id="QMV81251.1"/>
    </source>
</evidence>
<name>A0A7G5F4S6_ECOLX</name>
<keyword evidence="1" id="KW-0614">Plasmid</keyword>
<organism evidence="1">
    <name type="scientific">Escherichia coli</name>
    <dbReference type="NCBI Taxonomy" id="562"/>
    <lineage>
        <taxon>Bacteria</taxon>
        <taxon>Pseudomonadati</taxon>
        <taxon>Pseudomonadota</taxon>
        <taxon>Gammaproteobacteria</taxon>
        <taxon>Enterobacterales</taxon>
        <taxon>Enterobacteriaceae</taxon>
        <taxon>Escherichia</taxon>
    </lineage>
</organism>
<reference evidence="1" key="1">
    <citation type="submission" date="2020-05" db="EMBL/GenBank/DDBJ databases">
        <authorList>
            <person name="Sadek M."/>
            <person name="Ortiz de la Rosa J.M."/>
        </authorList>
    </citation>
    <scope>NUCLEOTIDE SEQUENCE</scope>
    <source>
        <strain evidence="1">EGY65</strain>
        <plasmid evidence="1">pEGYMCR_IncHI2</plasmid>
    </source>
</reference>
<dbReference type="EMBL" id="MT499884">
    <property type="protein sequence ID" value="QMV81251.1"/>
    <property type="molecule type" value="Genomic_DNA"/>
</dbReference>
<protein>
    <submittedName>
        <fullName evidence="1">IncH1 plasmid conjugative transfer protein HtdK</fullName>
    </submittedName>
</protein>